<keyword evidence="2" id="KW-1185">Reference proteome</keyword>
<evidence type="ECO:0008006" key="3">
    <source>
        <dbReference type="Google" id="ProtNLM"/>
    </source>
</evidence>
<name>A0AAD7F859_MYCRO</name>
<sequence length="404" mass="45032">MRLLRPIRMSDWDRACVYGSRIKHLFSGPGYVELSAVFPSISLALPQKIFQNLQGLHWRHINDDFQYIHPFLSAQITTIYLYSVSPLALSLLVTLAVKCPQLKDVSVVGAEHTTHSGISPSEFIRGLNYVETLSAPSLEPADLEYLGHLPTLRRLKLRSLSTNLSAMLPLDEPFSRFHTLDLGDAEIEAVTRLLGWCNNVPLRAFKVQFAPLATPQQTHQVYKALAAGLPHSCLSRLTLLNDYDQIDLSTSSDYLVQSDSIRLLLCFGNLTSVSILSMVGISFDNDTIAEMACAWRRIEVLNLSSYHAPPPPARPCINLQCLDFFARYCPHLSRLCITFDGTIIPDTATAPCIPQESLKHLEVEHSAISTPISVARFLSAIFPALETIDTIREFEDNEDPDTLA</sequence>
<gene>
    <name evidence="1" type="ORF">B0H17DRAFT_129830</name>
</gene>
<proteinExistence type="predicted"/>
<dbReference type="Gene3D" id="3.80.10.10">
    <property type="entry name" value="Ribonuclease Inhibitor"/>
    <property type="match status" value="1"/>
</dbReference>
<accession>A0AAD7F859</accession>
<organism evidence="1 2">
    <name type="scientific">Mycena rosella</name>
    <name type="common">Pink bonnet</name>
    <name type="synonym">Agaricus rosellus</name>
    <dbReference type="NCBI Taxonomy" id="1033263"/>
    <lineage>
        <taxon>Eukaryota</taxon>
        <taxon>Fungi</taxon>
        <taxon>Dikarya</taxon>
        <taxon>Basidiomycota</taxon>
        <taxon>Agaricomycotina</taxon>
        <taxon>Agaricomycetes</taxon>
        <taxon>Agaricomycetidae</taxon>
        <taxon>Agaricales</taxon>
        <taxon>Marasmiineae</taxon>
        <taxon>Mycenaceae</taxon>
        <taxon>Mycena</taxon>
    </lineage>
</organism>
<dbReference type="SUPFAM" id="SSF52047">
    <property type="entry name" value="RNI-like"/>
    <property type="match status" value="1"/>
</dbReference>
<comment type="caution">
    <text evidence="1">The sequence shown here is derived from an EMBL/GenBank/DDBJ whole genome shotgun (WGS) entry which is preliminary data.</text>
</comment>
<dbReference type="Proteomes" id="UP001221757">
    <property type="component" value="Unassembled WGS sequence"/>
</dbReference>
<protein>
    <recommendedName>
        <fullName evidence="3">F-box domain-containing protein</fullName>
    </recommendedName>
</protein>
<dbReference type="InterPro" id="IPR032675">
    <property type="entry name" value="LRR_dom_sf"/>
</dbReference>
<evidence type="ECO:0000313" key="1">
    <source>
        <dbReference type="EMBL" id="KAJ7601869.1"/>
    </source>
</evidence>
<dbReference type="AlphaFoldDB" id="A0AAD7F859"/>
<evidence type="ECO:0000313" key="2">
    <source>
        <dbReference type="Proteomes" id="UP001221757"/>
    </source>
</evidence>
<dbReference type="EMBL" id="JARKIE010001470">
    <property type="protein sequence ID" value="KAJ7601869.1"/>
    <property type="molecule type" value="Genomic_DNA"/>
</dbReference>
<reference evidence="1" key="1">
    <citation type="submission" date="2023-03" db="EMBL/GenBank/DDBJ databases">
        <title>Massive genome expansion in bonnet fungi (Mycena s.s.) driven by repeated elements and novel gene families across ecological guilds.</title>
        <authorList>
            <consortium name="Lawrence Berkeley National Laboratory"/>
            <person name="Harder C.B."/>
            <person name="Miyauchi S."/>
            <person name="Viragh M."/>
            <person name="Kuo A."/>
            <person name="Thoen E."/>
            <person name="Andreopoulos B."/>
            <person name="Lu D."/>
            <person name="Skrede I."/>
            <person name="Drula E."/>
            <person name="Henrissat B."/>
            <person name="Morin E."/>
            <person name="Kohler A."/>
            <person name="Barry K."/>
            <person name="LaButti K."/>
            <person name="Morin E."/>
            <person name="Salamov A."/>
            <person name="Lipzen A."/>
            <person name="Mereny Z."/>
            <person name="Hegedus B."/>
            <person name="Baldrian P."/>
            <person name="Stursova M."/>
            <person name="Weitz H."/>
            <person name="Taylor A."/>
            <person name="Grigoriev I.V."/>
            <person name="Nagy L.G."/>
            <person name="Martin F."/>
            <person name="Kauserud H."/>
        </authorList>
    </citation>
    <scope>NUCLEOTIDE SEQUENCE</scope>
    <source>
        <strain evidence="1">CBHHK067</strain>
    </source>
</reference>